<comment type="caution">
    <text evidence="3">The sequence shown here is derived from an EMBL/GenBank/DDBJ whole genome shotgun (WGS) entry which is preliminary data.</text>
</comment>
<keyword evidence="4" id="KW-1185">Reference proteome</keyword>
<proteinExistence type="inferred from homology"/>
<dbReference type="InterPro" id="IPR029069">
    <property type="entry name" value="HotDog_dom_sf"/>
</dbReference>
<reference evidence="3" key="2">
    <citation type="submission" date="2023-01" db="EMBL/GenBank/DDBJ databases">
        <authorList>
            <person name="Sun Q."/>
            <person name="Evtushenko L."/>
        </authorList>
    </citation>
    <scope>NUCLEOTIDE SEQUENCE</scope>
    <source>
        <strain evidence="3">VKM Ac-2007</strain>
    </source>
</reference>
<feature type="domain" description="MaoC-like" evidence="2">
    <location>
        <begin position="14"/>
        <end position="107"/>
    </location>
</feature>
<organism evidence="3 4">
    <name type="scientific">Streptosporangium carneum</name>
    <dbReference type="NCBI Taxonomy" id="47481"/>
    <lineage>
        <taxon>Bacteria</taxon>
        <taxon>Bacillati</taxon>
        <taxon>Actinomycetota</taxon>
        <taxon>Actinomycetes</taxon>
        <taxon>Streptosporangiales</taxon>
        <taxon>Streptosporangiaceae</taxon>
        <taxon>Streptosporangium</taxon>
    </lineage>
</organism>
<name>A0A9W6I742_9ACTN</name>
<dbReference type="RefSeq" id="WP_271220942.1">
    <property type="nucleotide sequence ID" value="NZ_BAAAVD010000037.1"/>
</dbReference>
<dbReference type="InterPro" id="IPR002539">
    <property type="entry name" value="MaoC-like_dom"/>
</dbReference>
<evidence type="ECO:0000259" key="2">
    <source>
        <dbReference type="Pfam" id="PF01575"/>
    </source>
</evidence>
<accession>A0A9W6I742</accession>
<dbReference type="SUPFAM" id="SSF54637">
    <property type="entry name" value="Thioesterase/thiol ester dehydrase-isomerase"/>
    <property type="match status" value="1"/>
</dbReference>
<sequence length="136" mass="14494">MNLDDCAVGTALPTLDLPLNRTTIVAAAIASQDFEDVHHDPGKAQRRGTPDIFLSINSTNGFVDRYVTDWSGPNSRITRVSLRLGVPAFPGDTLRFSGEVTGTGTETVTLRVTGGNERGVHVTADVTVARTEGDRA</sequence>
<protein>
    <submittedName>
        <fullName evidence="3">Beta-hydroxyacyl-ACP dehydratase</fullName>
    </submittedName>
</protein>
<dbReference type="Gene3D" id="3.10.129.10">
    <property type="entry name" value="Hotdog Thioesterase"/>
    <property type="match status" value="1"/>
</dbReference>
<evidence type="ECO:0000313" key="3">
    <source>
        <dbReference type="EMBL" id="GLK12621.1"/>
    </source>
</evidence>
<dbReference type="AlphaFoldDB" id="A0A9W6I742"/>
<dbReference type="EMBL" id="BSEV01000017">
    <property type="protein sequence ID" value="GLK12621.1"/>
    <property type="molecule type" value="Genomic_DNA"/>
</dbReference>
<dbReference type="Pfam" id="PF01575">
    <property type="entry name" value="MaoC_dehydratas"/>
    <property type="match status" value="1"/>
</dbReference>
<dbReference type="Proteomes" id="UP001143474">
    <property type="component" value="Unassembled WGS sequence"/>
</dbReference>
<evidence type="ECO:0000313" key="4">
    <source>
        <dbReference type="Proteomes" id="UP001143474"/>
    </source>
</evidence>
<comment type="similarity">
    <text evidence="1">Belongs to the enoyl-CoA hydratase/isomerase family.</text>
</comment>
<gene>
    <name evidence="3" type="ORF">GCM10017600_60310</name>
</gene>
<evidence type="ECO:0000256" key="1">
    <source>
        <dbReference type="ARBA" id="ARBA00005254"/>
    </source>
</evidence>
<reference evidence="3" key="1">
    <citation type="journal article" date="2014" name="Int. J. Syst. Evol. Microbiol.">
        <title>Complete genome sequence of Corynebacterium casei LMG S-19264T (=DSM 44701T), isolated from a smear-ripened cheese.</title>
        <authorList>
            <consortium name="US DOE Joint Genome Institute (JGI-PGF)"/>
            <person name="Walter F."/>
            <person name="Albersmeier A."/>
            <person name="Kalinowski J."/>
            <person name="Ruckert C."/>
        </authorList>
    </citation>
    <scope>NUCLEOTIDE SEQUENCE</scope>
    <source>
        <strain evidence="3">VKM Ac-2007</strain>
    </source>
</reference>